<feature type="region of interest" description="Disordered" evidence="1">
    <location>
        <begin position="124"/>
        <end position="238"/>
    </location>
</feature>
<dbReference type="GeneID" id="37205354"/>
<dbReference type="RefSeq" id="XP_025556071.1">
    <property type="nucleotide sequence ID" value="XM_025701065.1"/>
</dbReference>
<dbReference type="EMBL" id="KZ824268">
    <property type="protein sequence ID" value="RAL16917.1"/>
    <property type="molecule type" value="Genomic_DNA"/>
</dbReference>
<evidence type="ECO:0000313" key="3">
    <source>
        <dbReference type="Proteomes" id="UP000248961"/>
    </source>
</evidence>
<organism evidence="2 3">
    <name type="scientific">Aspergillus homomorphus (strain CBS 101889)</name>
    <dbReference type="NCBI Taxonomy" id="1450537"/>
    <lineage>
        <taxon>Eukaryota</taxon>
        <taxon>Fungi</taxon>
        <taxon>Dikarya</taxon>
        <taxon>Ascomycota</taxon>
        <taxon>Pezizomycotina</taxon>
        <taxon>Eurotiomycetes</taxon>
        <taxon>Eurotiomycetidae</taxon>
        <taxon>Eurotiales</taxon>
        <taxon>Aspergillaceae</taxon>
        <taxon>Aspergillus</taxon>
        <taxon>Aspergillus subgen. Circumdati</taxon>
    </lineage>
</organism>
<dbReference type="SUPFAM" id="SSF57850">
    <property type="entry name" value="RING/U-box"/>
    <property type="match status" value="1"/>
</dbReference>
<proteinExistence type="predicted"/>
<name>A0A395I9S3_ASPHC</name>
<feature type="compositionally biased region" description="Polar residues" evidence="1">
    <location>
        <begin position="225"/>
        <end position="235"/>
    </location>
</feature>
<reference evidence="2 3" key="1">
    <citation type="submission" date="2018-02" db="EMBL/GenBank/DDBJ databases">
        <title>The genomes of Aspergillus section Nigri reveals drivers in fungal speciation.</title>
        <authorList>
            <consortium name="DOE Joint Genome Institute"/>
            <person name="Vesth T.C."/>
            <person name="Nybo J."/>
            <person name="Theobald S."/>
            <person name="Brandl J."/>
            <person name="Frisvad J.C."/>
            <person name="Nielsen K.F."/>
            <person name="Lyhne E.K."/>
            <person name="Kogle M.E."/>
            <person name="Kuo A."/>
            <person name="Riley R."/>
            <person name="Clum A."/>
            <person name="Nolan M."/>
            <person name="Lipzen A."/>
            <person name="Salamov A."/>
            <person name="Henrissat B."/>
            <person name="Wiebenga A."/>
            <person name="De vries R.P."/>
            <person name="Grigoriev I.V."/>
            <person name="Mortensen U.H."/>
            <person name="Andersen M.R."/>
            <person name="Baker S.E."/>
        </authorList>
    </citation>
    <scope>NUCLEOTIDE SEQUENCE [LARGE SCALE GENOMIC DNA]</scope>
    <source>
        <strain evidence="2 3">CBS 101889</strain>
    </source>
</reference>
<accession>A0A395I9S3</accession>
<dbReference type="Proteomes" id="UP000248961">
    <property type="component" value="Unassembled WGS sequence"/>
</dbReference>
<evidence type="ECO:0000313" key="2">
    <source>
        <dbReference type="EMBL" id="RAL16917.1"/>
    </source>
</evidence>
<gene>
    <name evidence="2" type="ORF">BO97DRAFT_79134</name>
</gene>
<feature type="compositionally biased region" description="Basic residues" evidence="1">
    <location>
        <begin position="202"/>
        <end position="212"/>
    </location>
</feature>
<keyword evidence="3" id="KW-1185">Reference proteome</keyword>
<dbReference type="AlphaFoldDB" id="A0A395I9S3"/>
<sequence length="302" mass="35635">MSTERSLRQLAYYVNFHPSELRDNSVAVETEYGRARCKLCGGNGRCPFYRCGWCSHHFHHDCIDSLRRAEGEQGRQLAFGCANCGTPWMERGGGEPHGRSESLWASLFGEDPSTDRHEAQGAARFGSQYYDPYSPTRGGRDHHPKRAHPTQLGSPRQHPHQPYERRRSQSPPRQLHRDHRERSPRYSPQQDHLVYRDYPTRYSRRPYHRRGYQRSFPRDSPRDYQGSSSQSNNPRQHYRDYQVSSPTVIRCPFCFKTQQTWLDLKVHCQCYHRDVGPVCPRCQVKLEDWQGFLRHYEVKHYV</sequence>
<protein>
    <submittedName>
        <fullName evidence="2">Uncharacterized protein</fullName>
    </submittedName>
</protein>
<dbReference type="VEuPathDB" id="FungiDB:BO97DRAFT_79134"/>
<evidence type="ECO:0000256" key="1">
    <source>
        <dbReference type="SAM" id="MobiDB-lite"/>
    </source>
</evidence>